<dbReference type="PROSITE" id="PS00514">
    <property type="entry name" value="FIBRINOGEN_C_1"/>
    <property type="match status" value="1"/>
</dbReference>
<dbReference type="InterPro" id="IPR002181">
    <property type="entry name" value="Fibrinogen_a/b/g_C_dom"/>
</dbReference>
<feature type="domain" description="Fibrinogen C-terminal" evidence="11">
    <location>
        <begin position="195"/>
        <end position="417"/>
    </location>
</feature>
<evidence type="ECO:0000256" key="10">
    <source>
        <dbReference type="SAM" id="SignalP"/>
    </source>
</evidence>
<dbReference type="InterPro" id="IPR020837">
    <property type="entry name" value="Fibrinogen_CS"/>
</dbReference>
<comment type="subcellular location">
    <subcellularLocation>
        <location evidence="1">Secreted</location>
    </subcellularLocation>
</comment>
<evidence type="ECO:0000256" key="4">
    <source>
        <dbReference type="ARBA" id="ARBA00023054"/>
    </source>
</evidence>
<feature type="region of interest" description="Disordered" evidence="9">
    <location>
        <begin position="415"/>
        <end position="437"/>
    </location>
</feature>
<organism evidence="12 13">
    <name type="scientific">Phaedon cochleariae</name>
    <name type="common">Mustard beetle</name>
    <dbReference type="NCBI Taxonomy" id="80249"/>
    <lineage>
        <taxon>Eukaryota</taxon>
        <taxon>Metazoa</taxon>
        <taxon>Ecdysozoa</taxon>
        <taxon>Arthropoda</taxon>
        <taxon>Hexapoda</taxon>
        <taxon>Insecta</taxon>
        <taxon>Pterygota</taxon>
        <taxon>Neoptera</taxon>
        <taxon>Endopterygota</taxon>
        <taxon>Coleoptera</taxon>
        <taxon>Polyphaga</taxon>
        <taxon>Cucujiformia</taxon>
        <taxon>Chrysomeloidea</taxon>
        <taxon>Chrysomelidae</taxon>
        <taxon>Chrysomelinae</taxon>
        <taxon>Chrysomelini</taxon>
        <taxon>Phaedon</taxon>
    </lineage>
</organism>
<keyword evidence="6" id="KW-0325">Glycoprotein</keyword>
<dbReference type="FunFam" id="3.90.215.10:FF:000001">
    <property type="entry name" value="Tenascin isoform 1"/>
    <property type="match status" value="1"/>
</dbReference>
<protein>
    <recommendedName>
        <fullName evidence="11">Fibrinogen C-terminal domain-containing protein</fullName>
    </recommendedName>
</protein>
<evidence type="ECO:0000313" key="12">
    <source>
        <dbReference type="EMBL" id="CAH1155574.1"/>
    </source>
</evidence>
<keyword evidence="3 10" id="KW-0732">Signal</keyword>
<dbReference type="AlphaFoldDB" id="A0A9P0DMF0"/>
<dbReference type="EMBL" id="OU896708">
    <property type="protein sequence ID" value="CAH1155574.1"/>
    <property type="molecule type" value="Genomic_DNA"/>
</dbReference>
<evidence type="ECO:0000256" key="1">
    <source>
        <dbReference type="ARBA" id="ARBA00004613"/>
    </source>
</evidence>
<reference evidence="12" key="2">
    <citation type="submission" date="2022-10" db="EMBL/GenBank/DDBJ databases">
        <authorList>
            <consortium name="ENA_rothamsted_submissions"/>
            <consortium name="culmorum"/>
            <person name="King R."/>
        </authorList>
    </citation>
    <scope>NUCLEOTIDE SEQUENCE</scope>
</reference>
<evidence type="ECO:0000313" key="13">
    <source>
        <dbReference type="Proteomes" id="UP001153737"/>
    </source>
</evidence>
<evidence type="ECO:0000256" key="5">
    <source>
        <dbReference type="ARBA" id="ARBA00023157"/>
    </source>
</evidence>
<dbReference type="OrthoDB" id="6350391at2759"/>
<evidence type="ECO:0000259" key="11">
    <source>
        <dbReference type="PROSITE" id="PS51406"/>
    </source>
</evidence>
<feature type="chain" id="PRO_5040202371" description="Fibrinogen C-terminal domain-containing protein" evidence="10">
    <location>
        <begin position="26"/>
        <end position="437"/>
    </location>
</feature>
<dbReference type="NCBIfam" id="NF040941">
    <property type="entry name" value="GGGWT_bact"/>
    <property type="match status" value="1"/>
</dbReference>
<dbReference type="GO" id="GO:0030246">
    <property type="term" value="F:carbohydrate binding"/>
    <property type="evidence" value="ECO:0007669"/>
    <property type="project" value="UniProtKB-ARBA"/>
</dbReference>
<keyword evidence="4 8" id="KW-0175">Coiled coil</keyword>
<dbReference type="CDD" id="cd00087">
    <property type="entry name" value="FReD"/>
    <property type="match status" value="1"/>
</dbReference>
<evidence type="ECO:0000256" key="2">
    <source>
        <dbReference type="ARBA" id="ARBA00022525"/>
    </source>
</evidence>
<accession>A0A9P0DMF0</accession>
<dbReference type="SMART" id="SM00186">
    <property type="entry name" value="FBG"/>
    <property type="match status" value="1"/>
</dbReference>
<evidence type="ECO:0000256" key="3">
    <source>
        <dbReference type="ARBA" id="ARBA00022729"/>
    </source>
</evidence>
<dbReference type="PANTHER" id="PTHR47221:SF6">
    <property type="entry name" value="FIBRINOGEN ALPHA CHAIN"/>
    <property type="match status" value="1"/>
</dbReference>
<dbReference type="GO" id="GO:0030674">
    <property type="term" value="F:protein-macromolecule adaptor activity"/>
    <property type="evidence" value="ECO:0007669"/>
    <property type="project" value="TreeGrafter"/>
</dbReference>
<dbReference type="SUPFAM" id="SSF56496">
    <property type="entry name" value="Fibrinogen C-terminal domain-like"/>
    <property type="match status" value="1"/>
</dbReference>
<keyword evidence="13" id="KW-1185">Reference proteome</keyword>
<dbReference type="GO" id="GO:0005577">
    <property type="term" value="C:fibrinogen complex"/>
    <property type="evidence" value="ECO:0007669"/>
    <property type="project" value="TreeGrafter"/>
</dbReference>
<evidence type="ECO:0000256" key="7">
    <source>
        <dbReference type="ARBA" id="ARBA00053344"/>
    </source>
</evidence>
<proteinExistence type="predicted"/>
<dbReference type="PROSITE" id="PS51406">
    <property type="entry name" value="FIBRINOGEN_C_2"/>
    <property type="match status" value="1"/>
</dbReference>
<keyword evidence="5" id="KW-1015">Disulfide bond</keyword>
<evidence type="ECO:0000256" key="9">
    <source>
        <dbReference type="SAM" id="MobiDB-lite"/>
    </source>
</evidence>
<dbReference type="Pfam" id="PF00147">
    <property type="entry name" value="Fibrinogen_C"/>
    <property type="match status" value="1"/>
</dbReference>
<evidence type="ECO:0000256" key="6">
    <source>
        <dbReference type="ARBA" id="ARBA00023180"/>
    </source>
</evidence>
<reference evidence="12" key="1">
    <citation type="submission" date="2022-01" db="EMBL/GenBank/DDBJ databases">
        <authorList>
            <person name="King R."/>
        </authorList>
    </citation>
    <scope>NUCLEOTIDE SEQUENCE</scope>
</reference>
<gene>
    <name evidence="12" type="ORF">PHAECO_LOCUS6136</name>
</gene>
<feature type="coiled-coil region" evidence="8">
    <location>
        <begin position="53"/>
        <end position="80"/>
    </location>
</feature>
<evidence type="ECO:0000256" key="8">
    <source>
        <dbReference type="SAM" id="Coils"/>
    </source>
</evidence>
<dbReference type="InterPro" id="IPR014716">
    <property type="entry name" value="Fibrinogen_a/b/g_C_1"/>
</dbReference>
<dbReference type="Proteomes" id="UP001153737">
    <property type="component" value="Chromosome 2"/>
</dbReference>
<dbReference type="GO" id="GO:0034116">
    <property type="term" value="P:positive regulation of heterotypic cell-cell adhesion"/>
    <property type="evidence" value="ECO:0007669"/>
    <property type="project" value="TreeGrafter"/>
</dbReference>
<sequence>MVGVYCFGIISVCVLVLVQIRSSVSVTSEPRTHYEDGHNYHHRRSTTVRSCDTEQMEYRLAKLEAKVDEKSENLVAELRESSRRIHSLEMHISEVRRIVADFSSELGRTTESNVSTKFQQAPAQRADNEKLEIRIENLSKGIQLVVAALRNLNSDITWVKKNISNIAAETKYLALLERDQRLPTTPTDSWALKNTTSRPIARNCRDIQDTGYSVSGIYKIQPEYAQKPFMVFCDMETSGGGWTYIHNRFDGSQDFFLEWNDYKTGFGNIGGEFWLGMEHIHQLTGNDLNELLVELVDFNKRRVYAHYTAFGIGSEAEGYNLKVLGGYSGNAGDSLVYHAGSRFSTKDRDQDRWIEGNCAKAHSGAWWYGGCDTSNLNGRYLHGDIPEDLAFQGMYWDEFKGSRYSLAESRMMVRPRGRDSPDMVSADSTMSRMGDDY</sequence>
<dbReference type="InterPro" id="IPR037579">
    <property type="entry name" value="FIB_ANG-like"/>
</dbReference>
<dbReference type="PANTHER" id="PTHR47221">
    <property type="entry name" value="FIBRINOGEN ALPHA CHAIN"/>
    <property type="match status" value="1"/>
</dbReference>
<name>A0A9P0DMF0_PHACE</name>
<feature type="signal peptide" evidence="10">
    <location>
        <begin position="1"/>
        <end position="25"/>
    </location>
</feature>
<comment type="function">
    <text evidence="7">Lectin involved in innate immunity. Agglutinates all types of human erythrocytes, Gram-positive and Gram-negative bacteria. Has a stronger agglutinating activity towards Gram-negative bacteria than towards Gram-positive bacteria. Specifically recognizes acetyl group-containing substances on agglutinated cells. The hemagglutinating activity was inhibited by EDTA, acetyl group-containing mono- and disaccharides, N-acetyl derivatives of amino acids, other acetyl group-containing substances, propionamide and benzamide. Enhances the antimicrobial activity of big defensin against Gram-positive bacteria but not against Gram-negative bacteria.</text>
</comment>
<keyword evidence="2" id="KW-0964">Secreted</keyword>
<dbReference type="InterPro" id="IPR036056">
    <property type="entry name" value="Fibrinogen-like_C"/>
</dbReference>
<dbReference type="Gene3D" id="3.90.215.10">
    <property type="entry name" value="Gamma Fibrinogen, chain A, domain 1"/>
    <property type="match status" value="1"/>
</dbReference>
<dbReference type="GO" id="GO:0005201">
    <property type="term" value="F:extracellular matrix structural constituent"/>
    <property type="evidence" value="ECO:0007669"/>
    <property type="project" value="TreeGrafter"/>
</dbReference>